<dbReference type="Proteomes" id="UP000652013">
    <property type="component" value="Unassembled WGS sequence"/>
</dbReference>
<dbReference type="InterPro" id="IPR035897">
    <property type="entry name" value="Toll_tir_struct_dom_sf"/>
</dbReference>
<dbReference type="InterPro" id="IPR011044">
    <property type="entry name" value="Quino_amine_DH_bsu"/>
</dbReference>
<feature type="region of interest" description="Disordered" evidence="1">
    <location>
        <begin position="255"/>
        <end position="345"/>
    </location>
</feature>
<organism evidence="4 5">
    <name type="scientific">Spirilliplanes yamanashiensis</name>
    <dbReference type="NCBI Taxonomy" id="42233"/>
    <lineage>
        <taxon>Bacteria</taxon>
        <taxon>Bacillati</taxon>
        <taxon>Actinomycetota</taxon>
        <taxon>Actinomycetes</taxon>
        <taxon>Micromonosporales</taxon>
        <taxon>Micromonosporaceae</taxon>
        <taxon>Spirilliplanes</taxon>
    </lineage>
</organism>
<dbReference type="PANTHER" id="PTHR47197">
    <property type="entry name" value="PROTEIN NIRF"/>
    <property type="match status" value="1"/>
</dbReference>
<evidence type="ECO:0000313" key="4">
    <source>
        <dbReference type="EMBL" id="GIJ02357.1"/>
    </source>
</evidence>
<dbReference type="Gene3D" id="3.40.50.10140">
    <property type="entry name" value="Toll/interleukin-1 receptor homology (TIR) domain"/>
    <property type="match status" value="1"/>
</dbReference>
<dbReference type="PANTHER" id="PTHR47197:SF3">
    <property type="entry name" value="DIHYDRO-HEME D1 DEHYDROGENASE"/>
    <property type="match status" value="1"/>
</dbReference>
<dbReference type="InterPro" id="IPR015943">
    <property type="entry name" value="WD40/YVTN_repeat-like_dom_sf"/>
</dbReference>
<dbReference type="AlphaFoldDB" id="A0A8J3Y6Q4"/>
<dbReference type="RefSeq" id="WP_203937672.1">
    <property type="nucleotide sequence ID" value="NZ_BAAAGJ010000012.1"/>
</dbReference>
<comment type="caution">
    <text evidence="4">The sequence shown here is derived from an EMBL/GenBank/DDBJ whole genome shotgun (WGS) entry which is preliminary data.</text>
</comment>
<dbReference type="SUPFAM" id="SSF82171">
    <property type="entry name" value="DPP6 N-terminal domain-like"/>
    <property type="match status" value="1"/>
</dbReference>
<dbReference type="Pfam" id="PF13676">
    <property type="entry name" value="TIR_2"/>
    <property type="match status" value="1"/>
</dbReference>
<protein>
    <recommendedName>
        <fullName evidence="3">TIR domain-containing protein</fullName>
    </recommendedName>
</protein>
<feature type="compositionally biased region" description="Basic and acidic residues" evidence="1">
    <location>
        <begin position="333"/>
        <end position="342"/>
    </location>
</feature>
<dbReference type="InterPro" id="IPR000157">
    <property type="entry name" value="TIR_dom"/>
</dbReference>
<keyword evidence="2" id="KW-1133">Transmembrane helix</keyword>
<proteinExistence type="predicted"/>
<sequence>MRFDAFISYSHAADGRLAPALQRGLHRLAKPWHRRRALWVFRDHTGLSVSPALWSSIQDALDNSEFLVLLASPEAARSDWVNREIEHWVATRSPDRILPVVTDGEWQWDPARGDFTEDSSAVPAALRGVLAEEPLYLDLRWAREGGPLTLRDPRFRDAVAQLAAPMHGLSKDELEGEDVRQHRRARRLWSAGVGGLTVLALVAALTGVVAVRNAREAKVAAEAGFQEARAAEQEQVAGRSAAEAQAQVRNAAAERERARAAAAEAGRQATRAQQQRVLANQASAEVQRQQANARRQEQIAREQQQVAREAGRRAQEQAAFAKEQAAAAARSTAESERQKRIAADQTRLANDATAVAERQRQIAVEQTRLAEEARAAAEDAGRIAAEQRRLAEDAAAEALRQQRLAEQSAADATKQRAVADEQQRIAIGRRLFNEAQELADRDMATALQLGIAATKLQLGADAPGRLAGMVASTRYAGPMAGRNVRYAGNDVVIGEAGELTVWTVADRAVPKELSRLGRFERWDVSGDGRIVVAATSGEPYATVFDISAPAEPEIVGQIPVHHTVTDVTFGQTGRRLFIATADLRLREGGSLWDLADPRRPAVLAPQIGNAAGKVIELAAFSADGTMLATHAVGGRTGLWDLSSPAAPKLTGMLDDVIGRDAVGALAFLPSTPELVIGAKRQTYVLDLTSRAVPTSAETFLNQGGMVTSIAIAPDGSRMAIAEGDGAVISVIEPYEIGWAKSAAFRDRITTVADAGSAIALSPDSRTLIAGGAQWDTSAPAAPERVATFRDAGEPQGLASAFTASGQLLTVGSLPTAVLRAAPGGARTEIPVFDAPVHRAALTPDGRFVAVADAYGRVRVTDLADPARPVRVAEFAAAEEWSVAAQAELGISPDGSTVAVGDGRTRTVELWDVAPGRPARRLDPPADLRLPVAFGPGGRLVAASRTSDTTAGVWDLRAPSGPAQLGKISGARGARIGHLAMSSDGNTVAVAQGRYSTIWTITSPERPRSVGRFAEDLTHAAAMAFSHDGSTVVAVDSGAETLSAWSLAGGSRPILMGEQDVDRADRWSAAISRDGRSVLIADANESGNAGRATLWNLGAMKDLIADPSVRACALAGVSLTREKWSTYLPELDFAQICPASGESAGDLPSAGSRGGGAGNAVPSCAARHAPDYVEATNRYGAVAWCSTGGYVYVSVRCVSESTFRRYTANGPRIWSLSSSDISAAHCRPGDGIQSVTASVG</sequence>
<keyword evidence="2" id="KW-0472">Membrane</keyword>
<dbReference type="EMBL" id="BOOY01000009">
    <property type="protein sequence ID" value="GIJ02357.1"/>
    <property type="molecule type" value="Genomic_DNA"/>
</dbReference>
<evidence type="ECO:0000313" key="5">
    <source>
        <dbReference type="Proteomes" id="UP000652013"/>
    </source>
</evidence>
<feature type="compositionally biased region" description="Low complexity" evidence="1">
    <location>
        <begin position="260"/>
        <end position="276"/>
    </location>
</feature>
<dbReference type="SUPFAM" id="SSF50969">
    <property type="entry name" value="YVTN repeat-like/Quinoprotein amine dehydrogenase"/>
    <property type="match status" value="1"/>
</dbReference>
<reference evidence="4" key="1">
    <citation type="submission" date="2021-01" db="EMBL/GenBank/DDBJ databases">
        <title>Whole genome shotgun sequence of Spirilliplanes yamanashiensis NBRC 15828.</title>
        <authorList>
            <person name="Komaki H."/>
            <person name="Tamura T."/>
        </authorList>
    </citation>
    <scope>NUCLEOTIDE SEQUENCE</scope>
    <source>
        <strain evidence="4">NBRC 15828</strain>
    </source>
</reference>
<feature type="transmembrane region" description="Helical" evidence="2">
    <location>
        <begin position="188"/>
        <end position="211"/>
    </location>
</feature>
<dbReference type="SUPFAM" id="SSF52200">
    <property type="entry name" value="Toll/Interleukin receptor TIR domain"/>
    <property type="match status" value="1"/>
</dbReference>
<dbReference type="GO" id="GO:0007165">
    <property type="term" value="P:signal transduction"/>
    <property type="evidence" value="ECO:0007669"/>
    <property type="project" value="InterPro"/>
</dbReference>
<feature type="compositionally biased region" description="Low complexity" evidence="1">
    <location>
        <begin position="284"/>
        <end position="293"/>
    </location>
</feature>
<dbReference type="SUPFAM" id="SSF63825">
    <property type="entry name" value="YWTD domain"/>
    <property type="match status" value="1"/>
</dbReference>
<dbReference type="InterPro" id="IPR051200">
    <property type="entry name" value="Host-pathogen_enzymatic-act"/>
</dbReference>
<gene>
    <name evidence="4" type="ORF">Sya03_17090</name>
</gene>
<dbReference type="SMART" id="SM00255">
    <property type="entry name" value="TIR"/>
    <property type="match status" value="1"/>
</dbReference>
<feature type="compositionally biased region" description="Low complexity" evidence="1">
    <location>
        <begin position="316"/>
        <end position="332"/>
    </location>
</feature>
<evidence type="ECO:0000256" key="2">
    <source>
        <dbReference type="SAM" id="Phobius"/>
    </source>
</evidence>
<feature type="domain" description="TIR" evidence="3">
    <location>
        <begin position="1"/>
        <end position="126"/>
    </location>
</feature>
<dbReference type="Gene3D" id="2.130.10.10">
    <property type="entry name" value="YVTN repeat-like/Quinoprotein amine dehydrogenase"/>
    <property type="match status" value="3"/>
</dbReference>
<evidence type="ECO:0000256" key="1">
    <source>
        <dbReference type="SAM" id="MobiDB-lite"/>
    </source>
</evidence>
<name>A0A8J3Y6Q4_9ACTN</name>
<keyword evidence="5" id="KW-1185">Reference proteome</keyword>
<evidence type="ECO:0000259" key="3">
    <source>
        <dbReference type="PROSITE" id="PS50104"/>
    </source>
</evidence>
<keyword evidence="2" id="KW-0812">Transmembrane</keyword>
<dbReference type="PROSITE" id="PS50104">
    <property type="entry name" value="TIR"/>
    <property type="match status" value="1"/>
</dbReference>
<accession>A0A8J3Y6Q4</accession>